<comment type="caution">
    <text evidence="2">The sequence shown here is derived from an EMBL/GenBank/DDBJ whole genome shotgun (WGS) entry which is preliminary data.</text>
</comment>
<dbReference type="Proteomes" id="UP000292346">
    <property type="component" value="Unassembled WGS sequence"/>
</dbReference>
<dbReference type="EMBL" id="SJJZ01000002">
    <property type="protein sequence ID" value="TCC08830.1"/>
    <property type="molecule type" value="Genomic_DNA"/>
</dbReference>
<keyword evidence="1" id="KW-0472">Membrane</keyword>
<keyword evidence="3" id="KW-1185">Reference proteome</keyword>
<feature type="transmembrane region" description="Helical" evidence="1">
    <location>
        <begin position="129"/>
        <end position="162"/>
    </location>
</feature>
<protein>
    <submittedName>
        <fullName evidence="2">ABC transporter permease</fullName>
    </submittedName>
</protein>
<feature type="transmembrane region" description="Helical" evidence="1">
    <location>
        <begin position="90"/>
        <end position="117"/>
    </location>
</feature>
<gene>
    <name evidence="2" type="ORF">E0H45_20130</name>
</gene>
<feature type="transmembrane region" description="Helical" evidence="1">
    <location>
        <begin position="21"/>
        <end position="43"/>
    </location>
</feature>
<accession>A0A4R0HGZ9</accession>
<feature type="transmembrane region" description="Helical" evidence="1">
    <location>
        <begin position="182"/>
        <end position="202"/>
    </location>
</feature>
<organism evidence="2 3">
    <name type="scientific">Kribbella soli</name>
    <dbReference type="NCBI Taxonomy" id="1124743"/>
    <lineage>
        <taxon>Bacteria</taxon>
        <taxon>Bacillati</taxon>
        <taxon>Actinomycetota</taxon>
        <taxon>Actinomycetes</taxon>
        <taxon>Propionibacteriales</taxon>
        <taxon>Kribbellaceae</taxon>
        <taxon>Kribbella</taxon>
    </lineage>
</organism>
<dbReference type="OrthoDB" id="5188656at2"/>
<proteinExistence type="predicted"/>
<keyword evidence="1" id="KW-0812">Transmembrane</keyword>
<keyword evidence="1" id="KW-1133">Transmembrane helix</keyword>
<dbReference type="AlphaFoldDB" id="A0A4R0HGZ9"/>
<evidence type="ECO:0000313" key="2">
    <source>
        <dbReference type="EMBL" id="TCC08830.1"/>
    </source>
</evidence>
<evidence type="ECO:0000256" key="1">
    <source>
        <dbReference type="SAM" id="Phobius"/>
    </source>
</evidence>
<feature type="transmembrane region" description="Helical" evidence="1">
    <location>
        <begin position="50"/>
        <end position="70"/>
    </location>
</feature>
<reference evidence="2 3" key="1">
    <citation type="submission" date="2019-02" db="EMBL/GenBank/DDBJ databases">
        <title>Kribbella capetownensis sp. nov. and Kribbella speibonae sp. nov., isolated from soil.</title>
        <authorList>
            <person name="Curtis S.M."/>
            <person name="Norton I."/>
            <person name="Everest G.J."/>
            <person name="Meyers P.R."/>
        </authorList>
    </citation>
    <scope>NUCLEOTIDE SEQUENCE [LARGE SCALE GENOMIC DNA]</scope>
    <source>
        <strain evidence="2 3">KCTC 29219</strain>
    </source>
</reference>
<name>A0A4R0HGZ9_9ACTN</name>
<evidence type="ECO:0000313" key="3">
    <source>
        <dbReference type="Proteomes" id="UP000292346"/>
    </source>
</evidence>
<sequence>MTAPEGCVRAEWTKLRTTPDAAWLLLVTVIVTLALGAAVCAAATTCGTKVLLSGVYAGQAPVAVLGVLVVSGEYSTGLIHTTLAAVPSRATVMAAKAVVVAVAVAVTGTAMSLVALAEGSELRAAGHAVAYLVLIAVLSVGVSAVVHDSAVAIGSVLGLLYLPPILAPLVANPHVVEELAPMTAGLPVLTAWSLGALLVGTLRLR</sequence>